<evidence type="ECO:0000313" key="1">
    <source>
        <dbReference type="EMBL" id="KAJ4756918.1"/>
    </source>
</evidence>
<dbReference type="Pfam" id="PF06522">
    <property type="entry name" value="B12D"/>
    <property type="match status" value="1"/>
</dbReference>
<keyword evidence="2" id="KW-1185">Reference proteome</keyword>
<accession>A0AAV8CPF6</accession>
<proteinExistence type="predicted"/>
<organism evidence="1 2">
    <name type="scientific">Rhynchospora pubera</name>
    <dbReference type="NCBI Taxonomy" id="906938"/>
    <lineage>
        <taxon>Eukaryota</taxon>
        <taxon>Viridiplantae</taxon>
        <taxon>Streptophyta</taxon>
        <taxon>Embryophyta</taxon>
        <taxon>Tracheophyta</taxon>
        <taxon>Spermatophyta</taxon>
        <taxon>Magnoliopsida</taxon>
        <taxon>Liliopsida</taxon>
        <taxon>Poales</taxon>
        <taxon>Cyperaceae</taxon>
        <taxon>Cyperoideae</taxon>
        <taxon>Rhynchosporeae</taxon>
        <taxon>Rhynchospora</taxon>
    </lineage>
</organism>
<dbReference type="EMBL" id="JAMFTS010000005">
    <property type="protein sequence ID" value="KAJ4756918.1"/>
    <property type="molecule type" value="Genomic_DNA"/>
</dbReference>
<dbReference type="AlphaFoldDB" id="A0AAV8CPF6"/>
<dbReference type="Proteomes" id="UP001140206">
    <property type="component" value="Chromosome 5"/>
</dbReference>
<protein>
    <submittedName>
        <fullName evidence="1">B12d-like protein</fullName>
    </submittedName>
</protein>
<dbReference type="PANTHER" id="PTHR33417">
    <property type="entry name" value="G-BOX BINDING PROTEIN"/>
    <property type="match status" value="1"/>
</dbReference>
<gene>
    <name evidence="1" type="ORF">LUZ62_091323</name>
</gene>
<comment type="caution">
    <text evidence="1">The sequence shown here is derived from an EMBL/GenBank/DDBJ whole genome shotgun (WGS) entry which is preliminary data.</text>
</comment>
<sequence length="166" mass="18390">MHVMVPVGIRSNRKYGAPEMENILGGKGIPGFLPCQLFYLSLMLDYCFKDKIGVSIWIPISLSHLSAPPSSLQFCFAMASVNRWVRPEVYPLFAAVGVAVGICGFQLARNLTINPEVRINKEGRAAGVLDNHAEGKKYAEHGLRHFVRNKAPEIMPSLNSFFSDPK</sequence>
<name>A0AAV8CPF6_9POAL</name>
<evidence type="ECO:0000313" key="2">
    <source>
        <dbReference type="Proteomes" id="UP001140206"/>
    </source>
</evidence>
<dbReference type="InterPro" id="IPR010530">
    <property type="entry name" value="B12D"/>
</dbReference>
<reference evidence="1" key="1">
    <citation type="submission" date="2022-08" db="EMBL/GenBank/DDBJ databases">
        <authorList>
            <person name="Marques A."/>
        </authorList>
    </citation>
    <scope>NUCLEOTIDE SEQUENCE</scope>
    <source>
        <strain evidence="1">RhyPub2mFocal</strain>
        <tissue evidence="1">Leaves</tissue>
    </source>
</reference>